<keyword evidence="1" id="KW-0614">Plasmid</keyword>
<evidence type="ECO:0000313" key="2">
    <source>
        <dbReference type="EMBL" id="ANS32386.1"/>
    </source>
</evidence>
<geneLocation type="plasmid" evidence="1">
    <name>pR1CP1</name>
</geneLocation>
<gene>
    <name evidence="1" type="ORF">R1CP_38485</name>
    <name evidence="2" type="ORF">R1CP_38990</name>
</gene>
<dbReference type="EMBL" id="CP009112">
    <property type="protein sequence ID" value="ANS32386.1"/>
    <property type="molecule type" value="Genomic_DNA"/>
</dbReference>
<name>A0A1B1KI52_RHOOP</name>
<sequence length="67" mass="6853">MRAVAVSVRTYFSGRMASDTAPESGVNVKQNGSAAVAWSLRIAGLTPKNHVKDLGSGAALPSTSAVH</sequence>
<evidence type="ECO:0000313" key="3">
    <source>
        <dbReference type="Proteomes" id="UP000186108"/>
    </source>
</evidence>
<dbReference type="EMBL" id="CP009112">
    <property type="protein sequence ID" value="ANS32293.1"/>
    <property type="molecule type" value="Genomic_DNA"/>
</dbReference>
<dbReference type="AlphaFoldDB" id="A0A1B1KI52"/>
<protein>
    <submittedName>
        <fullName evidence="1">Uncharacterized protein</fullName>
    </submittedName>
</protein>
<accession>A0A1B1KI52</accession>
<dbReference type="Proteomes" id="UP000186108">
    <property type="component" value="Plasmid pR1CP1"/>
</dbReference>
<organism evidence="1 3">
    <name type="scientific">Rhodococcus opacus</name>
    <name type="common">Nocardia opaca</name>
    <dbReference type="NCBI Taxonomy" id="37919"/>
    <lineage>
        <taxon>Bacteria</taxon>
        <taxon>Bacillati</taxon>
        <taxon>Actinomycetota</taxon>
        <taxon>Actinomycetes</taxon>
        <taxon>Mycobacteriales</taxon>
        <taxon>Nocardiaceae</taxon>
        <taxon>Rhodococcus</taxon>
    </lineage>
</organism>
<geneLocation type="plasmid" evidence="3">
    <name>pr1cp1</name>
</geneLocation>
<reference evidence="1 3" key="1">
    <citation type="submission" date="2014-07" db="EMBL/GenBank/DDBJ databases">
        <authorList>
            <person name="Zhang J.E."/>
            <person name="Yang H."/>
            <person name="Guo J."/>
            <person name="Deng Z."/>
            <person name="Luo H."/>
            <person name="Luo M."/>
            <person name="Zhao B."/>
        </authorList>
    </citation>
    <scope>NUCLEOTIDE SEQUENCE [LARGE SCALE GENOMIC DNA]</scope>
    <source>
        <strain evidence="1 3">1CP</strain>
        <plasmid evidence="3">Plasmid pr1cp1</plasmid>
        <plasmid evidence="1">pR1CP1</plasmid>
    </source>
</reference>
<proteinExistence type="predicted"/>
<evidence type="ECO:0000313" key="1">
    <source>
        <dbReference type="EMBL" id="ANS32293.1"/>
    </source>
</evidence>